<feature type="non-terminal residue" evidence="1">
    <location>
        <position position="1"/>
    </location>
</feature>
<reference evidence="1" key="1">
    <citation type="journal article" date="2014" name="Front. Microbiol.">
        <title>High frequency of phylogenetically diverse reductive dehalogenase-homologous genes in deep subseafloor sedimentary metagenomes.</title>
        <authorList>
            <person name="Kawai M."/>
            <person name="Futagami T."/>
            <person name="Toyoda A."/>
            <person name="Takaki Y."/>
            <person name="Nishi S."/>
            <person name="Hori S."/>
            <person name="Arai W."/>
            <person name="Tsubouchi T."/>
            <person name="Morono Y."/>
            <person name="Uchiyama I."/>
            <person name="Ito T."/>
            <person name="Fujiyama A."/>
            <person name="Inagaki F."/>
            <person name="Takami H."/>
        </authorList>
    </citation>
    <scope>NUCLEOTIDE SEQUENCE</scope>
    <source>
        <strain evidence="1">Expedition CK06-06</strain>
    </source>
</reference>
<accession>X1EN26</accession>
<protein>
    <submittedName>
        <fullName evidence="1">Uncharacterized protein</fullName>
    </submittedName>
</protein>
<dbReference type="AlphaFoldDB" id="X1EN26"/>
<comment type="caution">
    <text evidence="1">The sequence shown here is derived from an EMBL/GenBank/DDBJ whole genome shotgun (WGS) entry which is preliminary data.</text>
</comment>
<proteinExistence type="predicted"/>
<gene>
    <name evidence="1" type="ORF">S01H4_57802</name>
</gene>
<dbReference type="EMBL" id="BART01033688">
    <property type="protein sequence ID" value="GAH10043.1"/>
    <property type="molecule type" value="Genomic_DNA"/>
</dbReference>
<evidence type="ECO:0000313" key="1">
    <source>
        <dbReference type="EMBL" id="GAH10043.1"/>
    </source>
</evidence>
<organism evidence="1">
    <name type="scientific">marine sediment metagenome</name>
    <dbReference type="NCBI Taxonomy" id="412755"/>
    <lineage>
        <taxon>unclassified sequences</taxon>
        <taxon>metagenomes</taxon>
        <taxon>ecological metagenomes</taxon>
    </lineage>
</organism>
<sequence>VIAFLHLAGTTAHGWALPLHERSEALPKETESNVLYANTFD</sequence>
<name>X1EN26_9ZZZZ</name>